<dbReference type="Pfam" id="PF13780">
    <property type="entry name" value="DUF4176"/>
    <property type="match status" value="1"/>
</dbReference>
<dbReference type="Proteomes" id="UP000327030">
    <property type="component" value="Chromosome 1"/>
</dbReference>
<dbReference type="OrthoDB" id="5124454at2"/>
<protein>
    <submittedName>
        <fullName evidence="1">DUF4176 domain-containing protein</fullName>
    </submittedName>
</protein>
<dbReference type="EMBL" id="CP043028">
    <property type="protein sequence ID" value="QFJ54671.1"/>
    <property type="molecule type" value="Genomic_DNA"/>
</dbReference>
<dbReference type="AlphaFoldDB" id="A0A5P6VV05"/>
<organism evidence="1 2">
    <name type="scientific">Pseudobutyrivibrio xylanivorans</name>
    <dbReference type="NCBI Taxonomy" id="185007"/>
    <lineage>
        <taxon>Bacteria</taxon>
        <taxon>Bacillati</taxon>
        <taxon>Bacillota</taxon>
        <taxon>Clostridia</taxon>
        <taxon>Lachnospirales</taxon>
        <taxon>Lachnospiraceae</taxon>
        <taxon>Pseudobutyrivibrio</taxon>
    </lineage>
</organism>
<evidence type="ECO:0000313" key="2">
    <source>
        <dbReference type="Proteomes" id="UP000327030"/>
    </source>
</evidence>
<proteinExistence type="predicted"/>
<dbReference type="RefSeq" id="WP_151623155.1">
    <property type="nucleotide sequence ID" value="NZ_CP043028.1"/>
</dbReference>
<dbReference type="KEGG" id="pxv:FXF36_07280"/>
<dbReference type="InterPro" id="IPR025233">
    <property type="entry name" value="DUF4176"/>
</dbReference>
<gene>
    <name evidence="1" type="ORF">FXF36_07280</name>
</gene>
<reference evidence="2" key="1">
    <citation type="submission" date="2019-08" db="EMBL/GenBank/DDBJ databases">
        <title>Complete Genome Sequence of the Polysaccharide-Degrading Rumen Bacterium Pseudobutyrivibrio xylanivorans MA3014.</title>
        <authorList>
            <person name="Palevich N."/>
            <person name="Maclean P.H."/>
            <person name="Kelly W.J."/>
            <person name="Leahy S.C."/>
            <person name="Rakonjac J."/>
            <person name="Attwood G.T."/>
        </authorList>
    </citation>
    <scope>NUCLEOTIDE SEQUENCE [LARGE SCALE GENOMIC DNA]</scope>
    <source>
        <strain evidence="2">MA3014</strain>
    </source>
</reference>
<name>A0A5P6VV05_PSEXY</name>
<sequence length="109" mass="12500">MEEKITKRLPLGSIVILNGGVQKLMIISRAMLIPIQNKQYLFEYGGCVYPQGLVSDRVFYFNTEDISEVVFEGFSDEDDIRMNKNIDKWTEDKGFEKGTVKMLKNKGQA</sequence>
<evidence type="ECO:0000313" key="1">
    <source>
        <dbReference type="EMBL" id="QFJ54671.1"/>
    </source>
</evidence>
<accession>A0A5P6VV05</accession>